<sequence length="196" mass="22591">MQDFCSMNIKDWVHWNLTRPELITAFHDDWDLLFGVVVWNIWLTRNAVVFNYYSELDRSILARSFHLVTSAKADVNNASSSRVTANLSHAIGVGAYLGLLEAWCRGYPHVVLEVDSLEAMRLLRNDSTMDERCSIMWYLLDLQRRNWVVRLNHIPLNLYKLADSLAKLPTSDSLDLIVFDTPLISVRHLLDTEVVS</sequence>
<evidence type="ECO:0000259" key="1">
    <source>
        <dbReference type="Pfam" id="PF13456"/>
    </source>
</evidence>
<evidence type="ECO:0000313" key="3">
    <source>
        <dbReference type="Proteomes" id="UP001396334"/>
    </source>
</evidence>
<feature type="domain" description="RNase H type-1" evidence="1">
    <location>
        <begin position="96"/>
        <end position="167"/>
    </location>
</feature>
<dbReference type="CDD" id="cd06222">
    <property type="entry name" value="RNase_H_like"/>
    <property type="match status" value="1"/>
</dbReference>
<dbReference type="EMBL" id="JBBPBN010000014">
    <property type="protein sequence ID" value="KAK9024908.1"/>
    <property type="molecule type" value="Genomic_DNA"/>
</dbReference>
<protein>
    <recommendedName>
        <fullName evidence="1">RNase H type-1 domain-containing protein</fullName>
    </recommendedName>
</protein>
<dbReference type="Proteomes" id="UP001396334">
    <property type="component" value="Unassembled WGS sequence"/>
</dbReference>
<name>A0ABR2SIW9_9ROSI</name>
<comment type="caution">
    <text evidence="2">The sequence shown here is derived from an EMBL/GenBank/DDBJ whole genome shotgun (WGS) entry which is preliminary data.</text>
</comment>
<dbReference type="Pfam" id="PF13456">
    <property type="entry name" value="RVT_3"/>
    <property type="match status" value="1"/>
</dbReference>
<evidence type="ECO:0000313" key="2">
    <source>
        <dbReference type="EMBL" id="KAK9024908.1"/>
    </source>
</evidence>
<proteinExistence type="predicted"/>
<gene>
    <name evidence="2" type="ORF">V6N11_064814</name>
</gene>
<reference evidence="2 3" key="1">
    <citation type="journal article" date="2024" name="G3 (Bethesda)">
        <title>Genome assembly of Hibiscus sabdariffa L. provides insights into metabolisms of medicinal natural products.</title>
        <authorList>
            <person name="Kim T."/>
        </authorList>
    </citation>
    <scope>NUCLEOTIDE SEQUENCE [LARGE SCALE GENOMIC DNA]</scope>
    <source>
        <strain evidence="2">TK-2024</strain>
        <tissue evidence="2">Old leaves</tissue>
    </source>
</reference>
<keyword evidence="3" id="KW-1185">Reference proteome</keyword>
<accession>A0ABR2SIW9</accession>
<organism evidence="2 3">
    <name type="scientific">Hibiscus sabdariffa</name>
    <name type="common">roselle</name>
    <dbReference type="NCBI Taxonomy" id="183260"/>
    <lineage>
        <taxon>Eukaryota</taxon>
        <taxon>Viridiplantae</taxon>
        <taxon>Streptophyta</taxon>
        <taxon>Embryophyta</taxon>
        <taxon>Tracheophyta</taxon>
        <taxon>Spermatophyta</taxon>
        <taxon>Magnoliopsida</taxon>
        <taxon>eudicotyledons</taxon>
        <taxon>Gunneridae</taxon>
        <taxon>Pentapetalae</taxon>
        <taxon>rosids</taxon>
        <taxon>malvids</taxon>
        <taxon>Malvales</taxon>
        <taxon>Malvaceae</taxon>
        <taxon>Malvoideae</taxon>
        <taxon>Hibiscus</taxon>
    </lineage>
</organism>
<dbReference type="InterPro" id="IPR044730">
    <property type="entry name" value="RNase_H-like_dom_plant"/>
</dbReference>
<dbReference type="InterPro" id="IPR002156">
    <property type="entry name" value="RNaseH_domain"/>
</dbReference>